<dbReference type="Gene3D" id="3.40.50.11500">
    <property type="match status" value="1"/>
</dbReference>
<proteinExistence type="predicted"/>
<evidence type="ECO:0000313" key="3">
    <source>
        <dbReference type="EMBL" id="KAK7284179.1"/>
    </source>
</evidence>
<feature type="compositionally biased region" description="Basic and acidic residues" evidence="1">
    <location>
        <begin position="1"/>
        <end position="35"/>
    </location>
</feature>
<dbReference type="InterPro" id="IPR043153">
    <property type="entry name" value="DENN_C"/>
</dbReference>
<dbReference type="Pfam" id="PF03456">
    <property type="entry name" value="uDENN"/>
    <property type="match status" value="1"/>
</dbReference>
<keyword evidence="4" id="KW-1185">Reference proteome</keyword>
<dbReference type="InterPro" id="IPR001194">
    <property type="entry name" value="cDENN_dom"/>
</dbReference>
<dbReference type="SMART" id="SM00799">
    <property type="entry name" value="DENN"/>
    <property type="match status" value="1"/>
</dbReference>
<reference evidence="3 4" key="1">
    <citation type="submission" date="2024-01" db="EMBL/GenBank/DDBJ databases">
        <title>The genomes of 5 underutilized Papilionoideae crops provide insights into root nodulation and disease resistance.</title>
        <authorList>
            <person name="Yuan L."/>
        </authorList>
    </citation>
    <scope>NUCLEOTIDE SEQUENCE [LARGE SCALE GENOMIC DNA]</scope>
    <source>
        <strain evidence="3">LY-2023</strain>
        <tissue evidence="3">Leaf</tissue>
    </source>
</reference>
<dbReference type="PANTHER" id="PTHR15288">
    <property type="entry name" value="DENN DOMAIN-CONTAINING PROTEIN 2"/>
    <property type="match status" value="1"/>
</dbReference>
<evidence type="ECO:0000256" key="1">
    <source>
        <dbReference type="SAM" id="MobiDB-lite"/>
    </source>
</evidence>
<dbReference type="EMBL" id="JAYKXN010000005">
    <property type="protein sequence ID" value="KAK7284179.1"/>
    <property type="molecule type" value="Genomic_DNA"/>
</dbReference>
<organism evidence="3 4">
    <name type="scientific">Clitoria ternatea</name>
    <name type="common">Butterfly pea</name>
    <dbReference type="NCBI Taxonomy" id="43366"/>
    <lineage>
        <taxon>Eukaryota</taxon>
        <taxon>Viridiplantae</taxon>
        <taxon>Streptophyta</taxon>
        <taxon>Embryophyta</taxon>
        <taxon>Tracheophyta</taxon>
        <taxon>Spermatophyta</taxon>
        <taxon>Magnoliopsida</taxon>
        <taxon>eudicotyledons</taxon>
        <taxon>Gunneridae</taxon>
        <taxon>Pentapetalae</taxon>
        <taxon>rosids</taxon>
        <taxon>fabids</taxon>
        <taxon>Fabales</taxon>
        <taxon>Fabaceae</taxon>
        <taxon>Papilionoideae</taxon>
        <taxon>50 kb inversion clade</taxon>
        <taxon>NPAAA clade</taxon>
        <taxon>indigoferoid/millettioid clade</taxon>
        <taxon>Phaseoleae</taxon>
        <taxon>Clitoria</taxon>
    </lineage>
</organism>
<dbReference type="Proteomes" id="UP001359559">
    <property type="component" value="Unassembled WGS sequence"/>
</dbReference>
<name>A0AAN9P3W0_CLITE</name>
<dbReference type="SMART" id="SM00800">
    <property type="entry name" value="uDENN"/>
    <property type="match status" value="1"/>
</dbReference>
<protein>
    <recommendedName>
        <fullName evidence="2">UDENN domain-containing protein</fullName>
    </recommendedName>
</protein>
<comment type="caution">
    <text evidence="3">The sequence shown here is derived from an EMBL/GenBank/DDBJ whole genome shotgun (WGS) entry which is preliminary data.</text>
</comment>
<dbReference type="PANTHER" id="PTHR15288:SF0">
    <property type="entry name" value="UDENN DOMAIN-CONTAINING PROTEIN"/>
    <property type="match status" value="1"/>
</dbReference>
<gene>
    <name evidence="3" type="ORF">RJT34_18920</name>
</gene>
<dbReference type="PROSITE" id="PS50211">
    <property type="entry name" value="DENN"/>
    <property type="match status" value="1"/>
</dbReference>
<evidence type="ECO:0000313" key="4">
    <source>
        <dbReference type="Proteomes" id="UP001359559"/>
    </source>
</evidence>
<feature type="domain" description="UDENN" evidence="2">
    <location>
        <begin position="186"/>
        <end position="841"/>
    </location>
</feature>
<dbReference type="InterPro" id="IPR005113">
    <property type="entry name" value="uDENN_dom"/>
</dbReference>
<dbReference type="Gene3D" id="3.30.450.200">
    <property type="match status" value="1"/>
</dbReference>
<dbReference type="AlphaFoldDB" id="A0AAN9P3W0"/>
<dbReference type="Pfam" id="PF02141">
    <property type="entry name" value="DENN"/>
    <property type="match status" value="1"/>
</dbReference>
<evidence type="ECO:0000259" key="2">
    <source>
        <dbReference type="PROSITE" id="PS50211"/>
    </source>
</evidence>
<sequence>MDTKEEAEPNEERLSSNEERQASNEERPSSNEERPSSPMRVLQQLSEGAFRVAGEALQNMYSGSGGSVIPQSPAHRRCQSELVSNGFQRSNSFQKLKTHMQKAWRWGGKPREEGSASSFNPEVMANQKRQWYQLHPKTLGCINYTEPTSLFEHFMIVGLHPDANLEVVEHAFAKRKIWEKQKEKSEFPDNKMQQQERPPEPILEPQILFKYPPAKKLTMRIKDLVPFCFPEGVKAWLLERTPSFSELNELVYGQEHIGRDDLSFVFTVKAADSTTLYGVCLHVSEIVQRPPGILGISSPRSHPTRLCSRFLVSAPRCYCLLTRVPFFELHFEMLNSFLAQERLNRITQFVNRMTLTGCIPATPKLDDQMSSNANSPERESSNDWMTCAIPLDDAAVIAAAAAAAGIISDEEIPQPAPKIWDYHCQSSVSVSAGDASDYFQTRNVDKDGKKNLQDHDSCAFEAPGTLDSMERMQGKCENDQVSPKVGTSFSARNHVVARIENSKSLLSPVKSMVLEDEDELFSNNERDYGNELLMDWAMENKNHLLHIVCRYYAQPIPPRGSEFVFHPLEHLQAIRYIRHSVAALGFSEDCLNCSEQARVNAKLAAAEEALALSVWTVAATCRVLSLNSVLSIITAVLLEKQVVIVCPNLGVLSAMVLSLIPMIRPFQWQSLLLPVLPGRMIDFLDAPVPYIVGIQHKPDDLNMKPNLVLVDIQMNQVKMCHLPKLPHHKELISQLGPIHAKLSNESSIARKHPVHRCNEVQAEAATKFLNIMWHYLESLCSDLKSHTITSVQSNNDRVSLLLKDSFIDSFPGRDQPFVKLFVDTQLFTCLSDARLSSFESGES</sequence>
<feature type="region of interest" description="Disordered" evidence="1">
    <location>
        <begin position="1"/>
        <end position="40"/>
    </location>
</feature>
<accession>A0AAN9P3W0</accession>
<dbReference type="InterPro" id="IPR051942">
    <property type="entry name" value="DENN_domain_containing_2"/>
</dbReference>
<dbReference type="InterPro" id="IPR037516">
    <property type="entry name" value="Tripartite_DENN"/>
</dbReference>